<protein>
    <submittedName>
        <fullName evidence="1">Uncharacterized protein</fullName>
    </submittedName>
</protein>
<organism evidence="1">
    <name type="scientific">uncultured marine thaumarchaeote AD1000_21_E03</name>
    <dbReference type="NCBI Taxonomy" id="1455900"/>
    <lineage>
        <taxon>Archaea</taxon>
        <taxon>Nitrososphaerota</taxon>
        <taxon>environmental samples</taxon>
    </lineage>
</organism>
<proteinExistence type="predicted"/>
<evidence type="ECO:0000313" key="1">
    <source>
        <dbReference type="EMBL" id="AIE92266.1"/>
    </source>
</evidence>
<sequence>MLISSELLKSYNKTKNGTLILGAGNQADAAFSPKALELADKSKKTVFIVRNHVFSEFHTRSFFNILLQIIKENKMLYRIYIEILAGISFVKSKQKIGRYDEEYFDSKYK</sequence>
<name>A0A075FS00_9ARCH</name>
<accession>A0A075FS00</accession>
<dbReference type="AlphaFoldDB" id="A0A075FS00"/>
<reference evidence="1" key="1">
    <citation type="journal article" date="2014" name="Genome Biol. Evol.">
        <title>Pangenome evidence for extensive interdomain horizontal transfer affecting lineage core and shell genes in uncultured planktonic thaumarchaeota and euryarchaeota.</title>
        <authorList>
            <person name="Deschamps P."/>
            <person name="Zivanovic Y."/>
            <person name="Moreira D."/>
            <person name="Rodriguez-Valera F."/>
            <person name="Lopez-Garcia P."/>
        </authorList>
    </citation>
    <scope>NUCLEOTIDE SEQUENCE</scope>
</reference>
<dbReference type="EMBL" id="KF900361">
    <property type="protein sequence ID" value="AIE92266.1"/>
    <property type="molecule type" value="Genomic_DNA"/>
</dbReference>